<organism evidence="1 2">
    <name type="scientific">Elliptochloris bilobata</name>
    <dbReference type="NCBI Taxonomy" id="381761"/>
    <lineage>
        <taxon>Eukaryota</taxon>
        <taxon>Viridiplantae</taxon>
        <taxon>Chlorophyta</taxon>
        <taxon>core chlorophytes</taxon>
        <taxon>Trebouxiophyceae</taxon>
        <taxon>Trebouxiophyceae incertae sedis</taxon>
        <taxon>Elliptochloris clade</taxon>
        <taxon>Elliptochloris</taxon>
    </lineage>
</organism>
<evidence type="ECO:0000313" key="1">
    <source>
        <dbReference type="EMBL" id="KAK9826864.1"/>
    </source>
</evidence>
<name>A0AAW1QZ92_9CHLO</name>
<reference evidence="1 2" key="1">
    <citation type="journal article" date="2024" name="Nat. Commun.">
        <title>Phylogenomics reveals the evolutionary origins of lichenization in chlorophyte algae.</title>
        <authorList>
            <person name="Puginier C."/>
            <person name="Libourel C."/>
            <person name="Otte J."/>
            <person name="Skaloud P."/>
            <person name="Haon M."/>
            <person name="Grisel S."/>
            <person name="Petersen M."/>
            <person name="Berrin J.G."/>
            <person name="Delaux P.M."/>
            <person name="Dal Grande F."/>
            <person name="Keller J."/>
        </authorList>
    </citation>
    <scope>NUCLEOTIDE SEQUENCE [LARGE SCALE GENOMIC DNA]</scope>
    <source>
        <strain evidence="1 2">SAG 245.80</strain>
    </source>
</reference>
<dbReference type="Proteomes" id="UP001445335">
    <property type="component" value="Unassembled WGS sequence"/>
</dbReference>
<gene>
    <name evidence="1" type="ORF">WJX81_001402</name>
</gene>
<dbReference type="AlphaFoldDB" id="A0AAW1QZ92"/>
<evidence type="ECO:0000313" key="2">
    <source>
        <dbReference type="Proteomes" id="UP001445335"/>
    </source>
</evidence>
<sequence length="113" mass="12254">MGTLLAAAHAHRGRSAATNTELARAAEKLALLCERGWPRDDAEGRAPGAETGADEQRLQRALRRTWLAVLAAAVERPADLEQALMDLPPEDLDAYVLRPMADGDLPCPGRFRV</sequence>
<comment type="caution">
    <text evidence="1">The sequence shown here is derived from an EMBL/GenBank/DDBJ whole genome shotgun (WGS) entry which is preliminary data.</text>
</comment>
<keyword evidence="2" id="KW-1185">Reference proteome</keyword>
<protein>
    <submittedName>
        <fullName evidence="1">Uncharacterized protein</fullName>
    </submittedName>
</protein>
<dbReference type="EMBL" id="JALJOU010000061">
    <property type="protein sequence ID" value="KAK9826864.1"/>
    <property type="molecule type" value="Genomic_DNA"/>
</dbReference>
<accession>A0AAW1QZ92</accession>
<proteinExistence type="predicted"/>